<dbReference type="EMBL" id="FQWD01000006">
    <property type="protein sequence ID" value="SHH12988.1"/>
    <property type="molecule type" value="Genomic_DNA"/>
</dbReference>
<dbReference type="OrthoDB" id="5853561at2"/>
<dbReference type="Proteomes" id="UP000184520">
    <property type="component" value="Unassembled WGS sequence"/>
</dbReference>
<keyword evidence="3" id="KW-1185">Reference proteome</keyword>
<evidence type="ECO:0000313" key="2">
    <source>
        <dbReference type="EMBL" id="SHH12988.1"/>
    </source>
</evidence>
<organism evidence="2 3">
    <name type="scientific">Marisediminitalea aggregata</name>
    <dbReference type="NCBI Taxonomy" id="634436"/>
    <lineage>
        <taxon>Bacteria</taxon>
        <taxon>Pseudomonadati</taxon>
        <taxon>Pseudomonadota</taxon>
        <taxon>Gammaproteobacteria</taxon>
        <taxon>Alteromonadales</taxon>
        <taxon>Alteromonadaceae</taxon>
        <taxon>Marisediminitalea</taxon>
    </lineage>
</organism>
<dbReference type="STRING" id="634436.SAMN05216361_3887"/>
<evidence type="ECO:0000313" key="3">
    <source>
        <dbReference type="Proteomes" id="UP000184520"/>
    </source>
</evidence>
<evidence type="ECO:0000259" key="1">
    <source>
        <dbReference type="Pfam" id="PF00561"/>
    </source>
</evidence>
<dbReference type="RefSeq" id="WP_073324808.1">
    <property type="nucleotide sequence ID" value="NZ_FQWD01000006.1"/>
</dbReference>
<reference evidence="3" key="1">
    <citation type="submission" date="2016-11" db="EMBL/GenBank/DDBJ databases">
        <authorList>
            <person name="Varghese N."/>
            <person name="Submissions S."/>
        </authorList>
    </citation>
    <scope>NUCLEOTIDE SEQUENCE [LARGE SCALE GENOMIC DNA]</scope>
    <source>
        <strain evidence="3">CGMCC 1.8995</strain>
    </source>
</reference>
<dbReference type="InterPro" id="IPR029058">
    <property type="entry name" value="AB_hydrolase_fold"/>
</dbReference>
<feature type="domain" description="AB hydrolase-1" evidence="1">
    <location>
        <begin position="65"/>
        <end position="299"/>
    </location>
</feature>
<dbReference type="PRINTS" id="PR00111">
    <property type="entry name" value="ABHYDROLASE"/>
</dbReference>
<accession>A0A1M5QGE5</accession>
<dbReference type="Pfam" id="PF00561">
    <property type="entry name" value="Abhydrolase_1"/>
    <property type="match status" value="1"/>
</dbReference>
<gene>
    <name evidence="2" type="ORF">SAMN05216361_3887</name>
</gene>
<sequence>MLKLVISVIAVIFICAFVFVQLHSAKDIPVEQLKPQWTTSASSFIKIGGLSLHVSDEGVKNDATPIVLIHGTGASLHTWDGWTSTLKHQRRVIRFDLPGFGLTGPEPQNNYTIENYTDYLIKLLDALGIPKAIIAGNSLGGYIAWATAIRYPDKVSKLVLVDASGYPYQAESVPIAFKLSQNKSAKILLKNFIPKFIVRSSIENVYGDPSLVSDDLVDRYYQLALREGNRAAISERFTQTQPGDLRFKLGELTIPTLLLWGGKDKLIPLHVGEQFKKDIPHSTLVVFDELGHVPHEEAPETTLSPVLAFIDAPH</sequence>
<protein>
    <submittedName>
        <fullName evidence="2">Pimeloyl-ACP methyl ester carboxylesterase</fullName>
    </submittedName>
</protein>
<dbReference type="Gene3D" id="3.40.50.1820">
    <property type="entry name" value="alpha/beta hydrolase"/>
    <property type="match status" value="1"/>
</dbReference>
<dbReference type="PANTHER" id="PTHR46438:SF11">
    <property type="entry name" value="LIPASE-RELATED"/>
    <property type="match status" value="1"/>
</dbReference>
<dbReference type="InterPro" id="IPR000073">
    <property type="entry name" value="AB_hydrolase_1"/>
</dbReference>
<dbReference type="PANTHER" id="PTHR46438">
    <property type="entry name" value="ALPHA/BETA-HYDROLASES SUPERFAMILY PROTEIN"/>
    <property type="match status" value="1"/>
</dbReference>
<proteinExistence type="predicted"/>
<dbReference type="SUPFAM" id="SSF53474">
    <property type="entry name" value="alpha/beta-Hydrolases"/>
    <property type="match status" value="1"/>
</dbReference>
<dbReference type="AlphaFoldDB" id="A0A1M5QGE5"/>
<name>A0A1M5QGE5_9ALTE</name>